<name>A0ACB9UGB1_9CETA</name>
<sequence length="273" mass="30234">MPQSKPMHHNYGACALEPGSSNYGAHGLQLLKSRGPRAQALQQEKPLCCRTWDLDFVVRDLSLRCIDAPGQVARYVAALLGDDYSSRLQCSPASWAGLHRLSGHESLHSVSSPLGLVAPISPTVDIDKAPPKQAEEKLRRILQRSRTAESADRELVLCKRSHRKEKPAHRNRVVPARRNQRKPSCSSKDPVQTKNPTKKVGAGTGEAKAYSRGERAYSTVFAPAADKEPVSKEGDLPFARKERNLLSSFDESENGMQREGCQKYREHPTEDCS</sequence>
<accession>A0ACB9UGB1</accession>
<evidence type="ECO:0000313" key="2">
    <source>
        <dbReference type="Proteomes" id="UP001057279"/>
    </source>
</evidence>
<proteinExistence type="predicted"/>
<gene>
    <name evidence="1" type="ORF">MJG53_014227</name>
</gene>
<dbReference type="EMBL" id="CM043042">
    <property type="protein sequence ID" value="KAI4568609.1"/>
    <property type="molecule type" value="Genomic_DNA"/>
</dbReference>
<evidence type="ECO:0000313" key="1">
    <source>
        <dbReference type="EMBL" id="KAI4568609.1"/>
    </source>
</evidence>
<comment type="caution">
    <text evidence="1">The sequence shown here is derived from an EMBL/GenBank/DDBJ whole genome shotgun (WGS) entry which is preliminary data.</text>
</comment>
<protein>
    <submittedName>
        <fullName evidence="1">Uncharacterized protein</fullName>
    </submittedName>
</protein>
<organism evidence="1 2">
    <name type="scientific">Ovis ammon polii x Ovis aries</name>
    <dbReference type="NCBI Taxonomy" id="2918886"/>
    <lineage>
        <taxon>Eukaryota</taxon>
        <taxon>Metazoa</taxon>
        <taxon>Chordata</taxon>
        <taxon>Craniata</taxon>
        <taxon>Vertebrata</taxon>
        <taxon>Euteleostomi</taxon>
        <taxon>Mammalia</taxon>
        <taxon>Eutheria</taxon>
        <taxon>Laurasiatheria</taxon>
        <taxon>Artiodactyla</taxon>
        <taxon>Ruminantia</taxon>
        <taxon>Pecora</taxon>
        <taxon>Bovidae</taxon>
        <taxon>Caprinae</taxon>
        <taxon>Ovis</taxon>
    </lineage>
</organism>
<dbReference type="Proteomes" id="UP001057279">
    <property type="component" value="Linkage Group LG17"/>
</dbReference>
<reference evidence="1" key="1">
    <citation type="submission" date="2022-03" db="EMBL/GenBank/DDBJ databases">
        <title>Genomic analyses of argali, domestic sheep and their hybrids provide insights into chromosomal evolution, heterosis and genetic basis of agronomic traits.</title>
        <authorList>
            <person name="Li M."/>
        </authorList>
    </citation>
    <scope>NUCLEOTIDE SEQUENCE</scope>
    <source>
        <strain evidence="1">F1 hybrid</strain>
    </source>
</reference>
<keyword evidence="2" id="KW-1185">Reference proteome</keyword>